<dbReference type="AlphaFoldDB" id="A0AAV3PGR8"/>
<accession>A0AAV3PGR8</accession>
<evidence type="ECO:0000313" key="1">
    <source>
        <dbReference type="EMBL" id="GAA0150206.1"/>
    </source>
</evidence>
<proteinExistence type="predicted"/>
<organism evidence="1 2">
    <name type="scientific">Lithospermum erythrorhizon</name>
    <name type="common">Purple gromwell</name>
    <name type="synonym">Lithospermum officinale var. erythrorhizon</name>
    <dbReference type="NCBI Taxonomy" id="34254"/>
    <lineage>
        <taxon>Eukaryota</taxon>
        <taxon>Viridiplantae</taxon>
        <taxon>Streptophyta</taxon>
        <taxon>Embryophyta</taxon>
        <taxon>Tracheophyta</taxon>
        <taxon>Spermatophyta</taxon>
        <taxon>Magnoliopsida</taxon>
        <taxon>eudicotyledons</taxon>
        <taxon>Gunneridae</taxon>
        <taxon>Pentapetalae</taxon>
        <taxon>asterids</taxon>
        <taxon>lamiids</taxon>
        <taxon>Boraginales</taxon>
        <taxon>Boraginaceae</taxon>
        <taxon>Boraginoideae</taxon>
        <taxon>Lithospermeae</taxon>
        <taxon>Lithospermum</taxon>
    </lineage>
</organism>
<gene>
    <name evidence="1" type="ORF">LIER_09199</name>
</gene>
<comment type="caution">
    <text evidence="1">The sequence shown here is derived from an EMBL/GenBank/DDBJ whole genome shotgun (WGS) entry which is preliminary data.</text>
</comment>
<keyword evidence="2" id="KW-1185">Reference proteome</keyword>
<sequence>MRIMKLEECMRPSQLSVDEDEMMNRFFSEEIPTYLVEENINGDEDSDNKDKNKILIWDISTDNNETAIDTDIWNLLGYS</sequence>
<dbReference type="Proteomes" id="UP001454036">
    <property type="component" value="Unassembled WGS sequence"/>
</dbReference>
<reference evidence="1 2" key="1">
    <citation type="submission" date="2024-01" db="EMBL/GenBank/DDBJ databases">
        <title>The complete chloroplast genome sequence of Lithospermum erythrorhizon: insights into the phylogenetic relationship among Boraginaceae species and the maternal lineages of purple gromwells.</title>
        <authorList>
            <person name="Okada T."/>
            <person name="Watanabe K."/>
        </authorList>
    </citation>
    <scope>NUCLEOTIDE SEQUENCE [LARGE SCALE GENOMIC DNA]</scope>
</reference>
<name>A0AAV3PGR8_LITER</name>
<dbReference type="EMBL" id="BAABME010001545">
    <property type="protein sequence ID" value="GAA0150206.1"/>
    <property type="molecule type" value="Genomic_DNA"/>
</dbReference>
<protein>
    <submittedName>
        <fullName evidence="1">Uncharacterized protein</fullName>
    </submittedName>
</protein>
<evidence type="ECO:0000313" key="2">
    <source>
        <dbReference type="Proteomes" id="UP001454036"/>
    </source>
</evidence>